<comment type="similarity">
    <text evidence="2 6 8">Belongs to the citrate synthase family.</text>
</comment>
<dbReference type="AlphaFoldDB" id="A0A1H6VDH2"/>
<keyword evidence="3" id="KW-0816">Tricarboxylic acid cycle</keyword>
<evidence type="ECO:0000256" key="5">
    <source>
        <dbReference type="ARBA" id="ARBA00049288"/>
    </source>
</evidence>
<dbReference type="InterPro" id="IPR016142">
    <property type="entry name" value="Citrate_synth-like_lrg_a-sub"/>
</dbReference>
<dbReference type="InterPro" id="IPR011278">
    <property type="entry name" value="2-MeCitrate/Citrate_synth_II"/>
</dbReference>
<dbReference type="KEGG" id="hae:halTADL_0686"/>
<dbReference type="GO" id="GO:0005975">
    <property type="term" value="P:carbohydrate metabolic process"/>
    <property type="evidence" value="ECO:0007669"/>
    <property type="project" value="TreeGrafter"/>
</dbReference>
<dbReference type="GO" id="GO:0036440">
    <property type="term" value="F:citrate synthase activity"/>
    <property type="evidence" value="ECO:0007669"/>
    <property type="project" value="UniProtKB-EC"/>
</dbReference>
<dbReference type="RefSeq" id="WP_089672878.1">
    <property type="nucleotide sequence ID" value="NZ_CP024845.1"/>
</dbReference>
<feature type="active site" evidence="7">
    <location>
        <position position="264"/>
    </location>
</feature>
<evidence type="ECO:0000256" key="7">
    <source>
        <dbReference type="PIRSR" id="PIRSR001369-1"/>
    </source>
</evidence>
<comment type="pathway">
    <text evidence="1">Carbohydrate metabolism; tricarboxylic acid cycle.</text>
</comment>
<sequence>MTADYNPGLDGIVLGPTELSGVDGEAGVLTYRGYPIEELAGTVSYEETVYLLWYGELPTTAELDAFSEKLTANRALPEPLPTLLAELVKSNDDPMDAVRTAVSALTASDPDAGEAAGSRDDTEGAAIRLTAVLPTIIATYVRLRDGDEPVDPRDDLGHAANFLYMLTGEEPEPVVADTLDMALVLHLDHGINASTFSGKVNASTLATVYSSVTGSLAALSGPLHGGANADVMRMLQAVDASDKSPTEWVDDAIARGDRIPGFGHRVYQVKDPRAIVLQERSKALAEAAGETKWYEYSTEIEGYLAEEKGIKPNVDFYSSSMYYVMDIPIDIYTPIFAISRMAGWLAHLFEQYEDNRLIRPLGDYVGEHGKTVTPLDER</sequence>
<dbReference type="PANTHER" id="PTHR11739:SF4">
    <property type="entry name" value="CITRATE SYNTHASE, PEROXISOMAL"/>
    <property type="match status" value="1"/>
</dbReference>
<evidence type="ECO:0000256" key="8">
    <source>
        <dbReference type="RuleBase" id="RU000441"/>
    </source>
</evidence>
<dbReference type="GeneID" id="35001503"/>
<dbReference type="PIRSF" id="PIRSF001369">
    <property type="entry name" value="Citrate_synth"/>
    <property type="match status" value="1"/>
</dbReference>
<dbReference type="InterPro" id="IPR054872">
    <property type="entry name" value="Cit_synth_Halo_CitZ"/>
</dbReference>
<reference evidence="9 10" key="1">
    <citation type="submission" date="2016-10" db="EMBL/GenBank/DDBJ databases">
        <authorList>
            <person name="de Groot N.N."/>
        </authorList>
    </citation>
    <scope>NUCLEOTIDE SEQUENCE [LARGE SCALE GENOMIC DNA]</scope>
    <source>
        <strain evidence="9 10">DSM 22187</strain>
    </source>
</reference>
<comment type="catalytic activity">
    <reaction evidence="5 6">
        <text>oxaloacetate + acetyl-CoA + H2O = citrate + CoA + H(+)</text>
        <dbReference type="Rhea" id="RHEA:16845"/>
        <dbReference type="ChEBI" id="CHEBI:15377"/>
        <dbReference type="ChEBI" id="CHEBI:15378"/>
        <dbReference type="ChEBI" id="CHEBI:16452"/>
        <dbReference type="ChEBI" id="CHEBI:16947"/>
        <dbReference type="ChEBI" id="CHEBI:57287"/>
        <dbReference type="ChEBI" id="CHEBI:57288"/>
        <dbReference type="EC" id="2.3.3.16"/>
    </reaction>
</comment>
<dbReference type="InterPro" id="IPR019810">
    <property type="entry name" value="Citrate_synthase_AS"/>
</dbReference>
<dbReference type="Proteomes" id="UP000198888">
    <property type="component" value="Unassembled WGS sequence"/>
</dbReference>
<feature type="active site" evidence="7">
    <location>
        <position position="315"/>
    </location>
</feature>
<proteinExistence type="inferred from homology"/>
<evidence type="ECO:0000256" key="3">
    <source>
        <dbReference type="ARBA" id="ARBA00022532"/>
    </source>
</evidence>
<dbReference type="UniPathway" id="UPA00223"/>
<dbReference type="GO" id="GO:0006099">
    <property type="term" value="P:tricarboxylic acid cycle"/>
    <property type="evidence" value="ECO:0007669"/>
    <property type="project" value="UniProtKB-UniPathway"/>
</dbReference>
<dbReference type="Gene3D" id="1.10.580.10">
    <property type="entry name" value="Citrate Synthase, domain 1"/>
    <property type="match status" value="1"/>
</dbReference>
<gene>
    <name evidence="9" type="ORF">SAMN05444271_11559</name>
</gene>
<dbReference type="NCBIfam" id="TIGR01800">
    <property type="entry name" value="cit_synth_II"/>
    <property type="match status" value="1"/>
</dbReference>
<dbReference type="InterPro" id="IPR016143">
    <property type="entry name" value="Citrate_synth-like_sm_a-sub"/>
</dbReference>
<accession>A0A2H4PZJ0</accession>
<dbReference type="STRING" id="1073996.SAMN05444271_11559"/>
<dbReference type="InterPro" id="IPR036969">
    <property type="entry name" value="Citrate_synthase_sf"/>
</dbReference>
<accession>A0A1H6VDH2</accession>
<organism evidence="9 10">
    <name type="scientific">Halohasta litchfieldiae</name>
    <dbReference type="NCBI Taxonomy" id="1073996"/>
    <lineage>
        <taxon>Archaea</taxon>
        <taxon>Methanobacteriati</taxon>
        <taxon>Methanobacteriota</taxon>
        <taxon>Stenosarchaea group</taxon>
        <taxon>Halobacteria</taxon>
        <taxon>Halobacteriales</taxon>
        <taxon>Haloferacaceae</taxon>
        <taxon>Halohasta</taxon>
    </lineage>
</organism>
<dbReference type="PRINTS" id="PR00143">
    <property type="entry name" value="CITRTSNTHASE"/>
</dbReference>
<evidence type="ECO:0000256" key="2">
    <source>
        <dbReference type="ARBA" id="ARBA00010566"/>
    </source>
</evidence>
<evidence type="ECO:0000313" key="10">
    <source>
        <dbReference type="Proteomes" id="UP000198888"/>
    </source>
</evidence>
<evidence type="ECO:0000256" key="1">
    <source>
        <dbReference type="ARBA" id="ARBA00005163"/>
    </source>
</evidence>
<dbReference type="OrthoDB" id="21302at2157"/>
<dbReference type="PANTHER" id="PTHR11739">
    <property type="entry name" value="CITRATE SYNTHASE"/>
    <property type="match status" value="1"/>
</dbReference>
<protein>
    <recommendedName>
        <fullName evidence="6 8">Citrate synthase</fullName>
        <ecNumber evidence="6">2.3.3.16</ecNumber>
    </recommendedName>
</protein>
<keyword evidence="4 6" id="KW-0808">Transferase</keyword>
<dbReference type="InterPro" id="IPR002020">
    <property type="entry name" value="Citrate_synthase"/>
</dbReference>
<dbReference type="EC" id="2.3.3.16" evidence="6"/>
<evidence type="ECO:0000256" key="6">
    <source>
        <dbReference type="PIRNR" id="PIRNR001369"/>
    </source>
</evidence>
<dbReference type="SUPFAM" id="SSF48256">
    <property type="entry name" value="Citrate synthase"/>
    <property type="match status" value="1"/>
</dbReference>
<dbReference type="EMBL" id="FNYR01000015">
    <property type="protein sequence ID" value="SEI99887.1"/>
    <property type="molecule type" value="Genomic_DNA"/>
</dbReference>
<dbReference type="PROSITE" id="PS00480">
    <property type="entry name" value="CITRATE_SYNTHASE"/>
    <property type="match status" value="1"/>
</dbReference>
<evidence type="ECO:0000256" key="4">
    <source>
        <dbReference type="ARBA" id="ARBA00022679"/>
    </source>
</evidence>
<dbReference type="Gene3D" id="1.10.230.10">
    <property type="entry name" value="Cytochrome P450-Terp, domain 2"/>
    <property type="match status" value="1"/>
</dbReference>
<dbReference type="GO" id="GO:0005829">
    <property type="term" value="C:cytosol"/>
    <property type="evidence" value="ECO:0007669"/>
    <property type="project" value="TreeGrafter"/>
</dbReference>
<keyword evidence="10" id="KW-1185">Reference proteome</keyword>
<dbReference type="NCBIfam" id="NF041301">
    <property type="entry name" value="Cit_synth_Halo_CitZ"/>
    <property type="match status" value="1"/>
</dbReference>
<dbReference type="InterPro" id="IPR024176">
    <property type="entry name" value="Citrate_synthase_bac-typ"/>
</dbReference>
<dbReference type="Pfam" id="PF00285">
    <property type="entry name" value="Citrate_synt"/>
    <property type="match status" value="1"/>
</dbReference>
<evidence type="ECO:0000313" key="9">
    <source>
        <dbReference type="EMBL" id="SEI99887.1"/>
    </source>
</evidence>
<name>A0A1H6VDH2_9EURY</name>